<name>A0A1S4EE10_DIACI</name>
<feature type="region of interest" description="Disordered" evidence="9">
    <location>
        <begin position="210"/>
        <end position="229"/>
    </location>
</feature>
<evidence type="ECO:0000256" key="6">
    <source>
        <dbReference type="ARBA" id="ARBA00023069"/>
    </source>
</evidence>
<dbReference type="GeneID" id="103511440"/>
<evidence type="ECO:0000256" key="9">
    <source>
        <dbReference type="SAM" id="MobiDB-lite"/>
    </source>
</evidence>
<dbReference type="Proteomes" id="UP000079169">
    <property type="component" value="Unplaced"/>
</dbReference>
<dbReference type="GO" id="GO:0005929">
    <property type="term" value="C:cilium"/>
    <property type="evidence" value="ECO:0007669"/>
    <property type="project" value="TreeGrafter"/>
</dbReference>
<evidence type="ECO:0000256" key="2">
    <source>
        <dbReference type="ARBA" id="ARBA00006737"/>
    </source>
</evidence>
<organism evidence="10 11">
    <name type="scientific">Diaphorina citri</name>
    <name type="common">Asian citrus psyllid</name>
    <dbReference type="NCBI Taxonomy" id="121845"/>
    <lineage>
        <taxon>Eukaryota</taxon>
        <taxon>Metazoa</taxon>
        <taxon>Ecdysozoa</taxon>
        <taxon>Arthropoda</taxon>
        <taxon>Hexapoda</taxon>
        <taxon>Insecta</taxon>
        <taxon>Pterygota</taxon>
        <taxon>Neoptera</taxon>
        <taxon>Paraneoptera</taxon>
        <taxon>Hemiptera</taxon>
        <taxon>Sternorrhyncha</taxon>
        <taxon>Psylloidea</taxon>
        <taxon>Psyllidae</taxon>
        <taxon>Diaphorininae</taxon>
        <taxon>Diaphorina</taxon>
    </lineage>
</organism>
<dbReference type="PANTHER" id="PTHR21648">
    <property type="entry name" value="FLAGELLAR RADIAL SPOKE PROTEIN 3"/>
    <property type="match status" value="1"/>
</dbReference>
<dbReference type="KEGG" id="dci:103511440"/>
<keyword evidence="8" id="KW-0966">Cell projection</keyword>
<evidence type="ECO:0000256" key="7">
    <source>
        <dbReference type="ARBA" id="ARBA00023212"/>
    </source>
</evidence>
<evidence type="ECO:0000256" key="5">
    <source>
        <dbReference type="ARBA" id="ARBA00022846"/>
    </source>
</evidence>
<evidence type="ECO:0000313" key="10">
    <source>
        <dbReference type="Proteomes" id="UP000079169"/>
    </source>
</evidence>
<dbReference type="InterPro" id="IPR009290">
    <property type="entry name" value="Radial_spoke_3"/>
</dbReference>
<accession>A0A1S4EE10</accession>
<gene>
    <name evidence="11" type="primary">LOC103511440</name>
</gene>
<dbReference type="STRING" id="121845.A0A1S4EE10"/>
<keyword evidence="3" id="KW-0963">Cytoplasm</keyword>
<keyword evidence="5" id="KW-0282">Flagellum</keyword>
<dbReference type="AlphaFoldDB" id="A0A1S4EE10"/>
<keyword evidence="4" id="KW-0597">Phosphoprotein</keyword>
<dbReference type="Pfam" id="PF06098">
    <property type="entry name" value="Radial_spoke_3"/>
    <property type="match status" value="1"/>
</dbReference>
<proteinExistence type="inferred from homology"/>
<evidence type="ECO:0000256" key="8">
    <source>
        <dbReference type="ARBA" id="ARBA00023273"/>
    </source>
</evidence>
<evidence type="ECO:0000256" key="4">
    <source>
        <dbReference type="ARBA" id="ARBA00022553"/>
    </source>
</evidence>
<evidence type="ECO:0000313" key="11">
    <source>
        <dbReference type="RefSeq" id="XP_017300481.1"/>
    </source>
</evidence>
<keyword evidence="7" id="KW-0206">Cytoskeleton</keyword>
<evidence type="ECO:0000256" key="1">
    <source>
        <dbReference type="ARBA" id="ARBA00004611"/>
    </source>
</evidence>
<dbReference type="RefSeq" id="XP_017300481.1">
    <property type="nucleotide sequence ID" value="XM_017444992.2"/>
</dbReference>
<dbReference type="PANTHER" id="PTHR21648:SF0">
    <property type="entry name" value="RADIAL SPOKE HEAD PROTEIN 3 HOMOLOG"/>
    <property type="match status" value="1"/>
</dbReference>
<protein>
    <submittedName>
        <fullName evidence="11">Radial spoke head protein 3 homolog</fullName>
    </submittedName>
</protein>
<dbReference type="PaxDb" id="121845-A0A1S4EE10"/>
<keyword evidence="10" id="KW-1185">Reference proteome</keyword>
<comment type="similarity">
    <text evidence="2">Belongs to the flagellar radial spoke RSP3 family.</text>
</comment>
<comment type="subcellular location">
    <subcellularLocation>
        <location evidence="1">Cytoplasm</location>
        <location evidence="1">Cytoskeleton</location>
        <location evidence="1">Flagellum axoneme</location>
    </subcellularLocation>
</comment>
<keyword evidence="6" id="KW-0969">Cilium</keyword>
<evidence type="ECO:0000256" key="3">
    <source>
        <dbReference type="ARBA" id="ARBA00022490"/>
    </source>
</evidence>
<reference evidence="11" key="1">
    <citation type="submission" date="2025-08" db="UniProtKB">
        <authorList>
            <consortium name="RefSeq"/>
        </authorList>
    </citation>
    <scope>IDENTIFICATION</scope>
</reference>
<sequence>MDQPHYGGVLGSLRKRTFDRCGYGYKPEFIPSSYWNNPHVCYSEKLQPATIPKDRMPRRNVPRWSKRKTTIEKGELRKDRMTQARNRVMRLRALKNPSNISMKPLQGRLHVALQTSDYLEALYDDPPTSTSCTQTNLDRPETPPFIPEKTGVDTCTQIYPDDLFFFDEEVKPILEVTTGKTIEQALLEVLHEDEIDGMEQERRRFMDEKAAEEAEIQRLEEEERRKNLERDKRIAEMEKAKEKHPQIKSRCLF</sequence>
<feature type="region of interest" description="Disordered" evidence="9">
    <location>
        <begin position="129"/>
        <end position="149"/>
    </location>
</feature>